<evidence type="ECO:0000313" key="5">
    <source>
        <dbReference type="EMBL" id="MFC7614550.1"/>
    </source>
</evidence>
<feature type="domain" description="P/Homo B" evidence="4">
    <location>
        <begin position="57"/>
        <end position="115"/>
    </location>
</feature>
<accession>A0ABW2TLD1</accession>
<keyword evidence="6" id="KW-1185">Reference proteome</keyword>
<evidence type="ECO:0000256" key="1">
    <source>
        <dbReference type="ARBA" id="ARBA00022670"/>
    </source>
</evidence>
<organism evidence="5 6">
    <name type="scientific">Actinokineospora soli</name>
    <dbReference type="NCBI Taxonomy" id="1048753"/>
    <lineage>
        <taxon>Bacteria</taxon>
        <taxon>Bacillati</taxon>
        <taxon>Actinomycetota</taxon>
        <taxon>Actinomycetes</taxon>
        <taxon>Pseudonocardiales</taxon>
        <taxon>Pseudonocardiaceae</taxon>
        <taxon>Actinokineospora</taxon>
    </lineage>
</organism>
<gene>
    <name evidence="5" type="ORF">ACFQV2_14475</name>
</gene>
<evidence type="ECO:0000256" key="2">
    <source>
        <dbReference type="ARBA" id="ARBA00022801"/>
    </source>
</evidence>
<dbReference type="InterPro" id="IPR002884">
    <property type="entry name" value="P_dom"/>
</dbReference>
<evidence type="ECO:0000313" key="6">
    <source>
        <dbReference type="Proteomes" id="UP001596512"/>
    </source>
</evidence>
<evidence type="ECO:0000259" key="4">
    <source>
        <dbReference type="Pfam" id="PF01483"/>
    </source>
</evidence>
<protein>
    <submittedName>
        <fullName evidence="5">Proprotein convertase P-domain-containing protein</fullName>
    </submittedName>
</protein>
<feature type="compositionally biased region" description="Basic residues" evidence="3">
    <location>
        <begin position="1"/>
        <end position="23"/>
    </location>
</feature>
<feature type="region of interest" description="Disordered" evidence="3">
    <location>
        <begin position="1"/>
        <end position="69"/>
    </location>
</feature>
<feature type="compositionally biased region" description="Basic residues" evidence="3">
    <location>
        <begin position="44"/>
        <end position="55"/>
    </location>
</feature>
<name>A0ABW2TLD1_9PSEU</name>
<dbReference type="InterPro" id="IPR008979">
    <property type="entry name" value="Galactose-bd-like_sf"/>
</dbReference>
<evidence type="ECO:0000256" key="3">
    <source>
        <dbReference type="SAM" id="MobiDB-lite"/>
    </source>
</evidence>
<reference evidence="6" key="1">
    <citation type="journal article" date="2019" name="Int. J. Syst. Evol. Microbiol.">
        <title>The Global Catalogue of Microorganisms (GCM) 10K type strain sequencing project: providing services to taxonomists for standard genome sequencing and annotation.</title>
        <authorList>
            <consortium name="The Broad Institute Genomics Platform"/>
            <consortium name="The Broad Institute Genome Sequencing Center for Infectious Disease"/>
            <person name="Wu L."/>
            <person name="Ma J."/>
        </authorList>
    </citation>
    <scope>NUCLEOTIDE SEQUENCE [LARGE SCALE GENOMIC DNA]</scope>
    <source>
        <strain evidence="6">JCM 17695</strain>
    </source>
</reference>
<dbReference type="Proteomes" id="UP001596512">
    <property type="component" value="Unassembled WGS sequence"/>
</dbReference>
<keyword evidence="2" id="KW-0378">Hydrolase</keyword>
<keyword evidence="1" id="KW-0645">Protease</keyword>
<dbReference type="Pfam" id="PF01483">
    <property type="entry name" value="P_proprotein"/>
    <property type="match status" value="1"/>
</dbReference>
<dbReference type="SUPFAM" id="SSF49785">
    <property type="entry name" value="Galactose-binding domain-like"/>
    <property type="match status" value="1"/>
</dbReference>
<sequence length="115" mass="13158">MRGRQQRHRRRHPRRGQRRHLRHRAEQLLGQRDGVDRGQGGHQPHLHRRPHRRAGRPSGRAYPLHRAGGVGSAAGIHATYTVDASSETKNGTWKLRVTDVYTHDTGVVDAWTLTF</sequence>
<proteinExistence type="predicted"/>
<dbReference type="EMBL" id="JBHTEY010000004">
    <property type="protein sequence ID" value="MFC7614550.1"/>
    <property type="molecule type" value="Genomic_DNA"/>
</dbReference>
<comment type="caution">
    <text evidence="5">The sequence shown here is derived from an EMBL/GenBank/DDBJ whole genome shotgun (WGS) entry which is preliminary data.</text>
</comment>
<dbReference type="Gene3D" id="2.60.120.260">
    <property type="entry name" value="Galactose-binding domain-like"/>
    <property type="match status" value="1"/>
</dbReference>